<evidence type="ECO:0008006" key="6">
    <source>
        <dbReference type="Google" id="ProtNLM"/>
    </source>
</evidence>
<feature type="compositionally biased region" description="Polar residues" evidence="1">
    <location>
        <begin position="285"/>
        <end position="308"/>
    </location>
</feature>
<evidence type="ECO:0000256" key="1">
    <source>
        <dbReference type="SAM" id="MobiDB-lite"/>
    </source>
</evidence>
<sequence>MSITLTHVKGPEAGSPNKQVHQSDISIPLPAVLGRGALLKCAEKKVSRRHATLDWDDDGVIINSVHQSPTFVIVSGKKQKLNEGESSVLGHGDKFGLLEDAFWFRVTLEHSTQSCDKENTLKNNSEAKLVHNNIKELNSLPVNRNEELKQKKQIITNKANKLEESNVEDDKVNNSTSTLAEDEEASKLSIKKNIFHINSSLSSNEKLKASAGTSHAPSKGAIKLNTSPQEASSSIQKISNLNWAANITNQDASTSSHVSANINLPLYTQKILDEAVNDRKRTLPSWMSGSASPTNKATSSKMDSSNAVQHGRKNNKDTPKKQIKSTLKYEIIKNSDNVEEKSEINKISPKKSPKKTLSKYYGMSQNDDEKIPEIKGVLINERNGKFEKNKSPLKRNPKASPSKKTPSKYHGLSQDVSDEGISEGEAIEKKSCTTDLPHNLSDDGSDDNINSPQKNLPYHRKLKTPDKNSINSENEDNGAESAKNNTKNTVGSRLAGVTTTSNTNTSTDDEVRGRKRAAPRGSCQFGSQCYRKNPQHKDEYAHPGDSDYDEDDDEDGDGDDDERPECEFGVDCYRKNPHHRKQFKHTRLPQPQRKAKRKAAAKKGGSDESESDDYDYDDPFLNDDSSDDYAPTDSGEDTNIEDNDTIEDNEDENTQRMLKEGKKFVKNN</sequence>
<feature type="compositionally biased region" description="Basic and acidic residues" evidence="1">
    <location>
        <begin position="653"/>
        <end position="668"/>
    </location>
</feature>
<feature type="compositionally biased region" description="Acidic residues" evidence="1">
    <location>
        <begin position="634"/>
        <end position="652"/>
    </location>
</feature>
<dbReference type="InterPro" id="IPR000253">
    <property type="entry name" value="FHA_dom"/>
</dbReference>
<feature type="domain" description="PBZ-type" evidence="3">
    <location>
        <begin position="563"/>
        <end position="586"/>
    </location>
</feature>
<evidence type="ECO:0000313" key="4">
    <source>
        <dbReference type="EMBL" id="CAL4066048.1"/>
    </source>
</evidence>
<dbReference type="EMBL" id="CAXKWB010002031">
    <property type="protein sequence ID" value="CAL4066048.1"/>
    <property type="molecule type" value="Genomic_DNA"/>
</dbReference>
<proteinExistence type="predicted"/>
<dbReference type="SUPFAM" id="SSF49879">
    <property type="entry name" value="SMAD/FHA domain"/>
    <property type="match status" value="1"/>
</dbReference>
<protein>
    <recommendedName>
        <fullName evidence="6">Aprataxin and PNK-like factor</fullName>
    </recommendedName>
</protein>
<accession>A0AAV2Q066</accession>
<dbReference type="AlphaFoldDB" id="A0AAV2Q066"/>
<feature type="compositionally biased region" description="Basic and acidic residues" evidence="1">
    <location>
        <begin position="535"/>
        <end position="545"/>
    </location>
</feature>
<feature type="region of interest" description="Disordered" evidence="1">
    <location>
        <begin position="1"/>
        <end position="22"/>
    </location>
</feature>
<feature type="compositionally biased region" description="Acidic residues" evidence="1">
    <location>
        <begin position="546"/>
        <end position="564"/>
    </location>
</feature>
<dbReference type="GO" id="GO:0003906">
    <property type="term" value="F:DNA-(apurinic or apyrimidinic site) endonuclease activity"/>
    <property type="evidence" value="ECO:0007669"/>
    <property type="project" value="InterPro"/>
</dbReference>
<comment type="caution">
    <text evidence="4">The sequence shown here is derived from an EMBL/GenBank/DDBJ whole genome shotgun (WGS) entry which is preliminary data.</text>
</comment>
<dbReference type="GO" id="GO:0006302">
    <property type="term" value="P:double-strand break repair"/>
    <property type="evidence" value="ECO:0007669"/>
    <property type="project" value="InterPro"/>
</dbReference>
<dbReference type="Proteomes" id="UP001497623">
    <property type="component" value="Unassembled WGS sequence"/>
</dbReference>
<keyword evidence="5" id="KW-1185">Reference proteome</keyword>
<reference evidence="4 5" key="1">
    <citation type="submission" date="2024-05" db="EMBL/GenBank/DDBJ databases">
        <authorList>
            <person name="Wallberg A."/>
        </authorList>
    </citation>
    <scope>NUCLEOTIDE SEQUENCE [LARGE SCALE GENOMIC DNA]</scope>
</reference>
<dbReference type="GO" id="GO:0008408">
    <property type="term" value="F:3'-5' exonuclease activity"/>
    <property type="evidence" value="ECO:0007669"/>
    <property type="project" value="InterPro"/>
</dbReference>
<feature type="compositionally biased region" description="Acidic residues" evidence="1">
    <location>
        <begin position="607"/>
        <end position="627"/>
    </location>
</feature>
<dbReference type="GO" id="GO:0005634">
    <property type="term" value="C:nucleus"/>
    <property type="evidence" value="ECO:0007669"/>
    <property type="project" value="TreeGrafter"/>
</dbReference>
<name>A0AAV2Q066_MEGNR</name>
<feature type="compositionally biased region" description="Basic and acidic residues" evidence="1">
    <location>
        <begin position="330"/>
        <end position="344"/>
    </location>
</feature>
<dbReference type="PANTHER" id="PTHR21315:SF2">
    <property type="entry name" value="APRATAXIN AND PNK-LIKE FACTOR"/>
    <property type="match status" value="1"/>
</dbReference>
<gene>
    <name evidence="4" type="ORF">MNOR_LOCUS5295</name>
</gene>
<dbReference type="CDD" id="cd22671">
    <property type="entry name" value="FHA_APTX-like"/>
    <property type="match status" value="1"/>
</dbReference>
<dbReference type="InterPro" id="IPR019406">
    <property type="entry name" value="APLF_PBZ"/>
</dbReference>
<dbReference type="Pfam" id="PF00498">
    <property type="entry name" value="FHA"/>
    <property type="match status" value="1"/>
</dbReference>
<evidence type="ECO:0000259" key="2">
    <source>
        <dbReference type="Pfam" id="PF00498"/>
    </source>
</evidence>
<feature type="compositionally biased region" description="Polar residues" evidence="1">
    <location>
        <begin position="482"/>
        <end position="491"/>
    </location>
</feature>
<dbReference type="Pfam" id="PF10283">
    <property type="entry name" value="zf-CCHH"/>
    <property type="match status" value="2"/>
</dbReference>
<organism evidence="4 5">
    <name type="scientific">Meganyctiphanes norvegica</name>
    <name type="common">Northern krill</name>
    <name type="synonym">Thysanopoda norvegica</name>
    <dbReference type="NCBI Taxonomy" id="48144"/>
    <lineage>
        <taxon>Eukaryota</taxon>
        <taxon>Metazoa</taxon>
        <taxon>Ecdysozoa</taxon>
        <taxon>Arthropoda</taxon>
        <taxon>Crustacea</taxon>
        <taxon>Multicrustacea</taxon>
        <taxon>Malacostraca</taxon>
        <taxon>Eumalacostraca</taxon>
        <taxon>Eucarida</taxon>
        <taxon>Euphausiacea</taxon>
        <taxon>Euphausiidae</taxon>
        <taxon>Meganyctiphanes</taxon>
    </lineage>
</organism>
<feature type="domain" description="PBZ-type" evidence="3">
    <location>
        <begin position="522"/>
        <end position="545"/>
    </location>
</feature>
<dbReference type="PANTHER" id="PTHR21315">
    <property type="entry name" value="APRATAXIN AND PNK-LIKE FACTOR-RELATED"/>
    <property type="match status" value="1"/>
</dbReference>
<feature type="compositionally biased region" description="Basic residues" evidence="1">
    <location>
        <begin position="575"/>
        <end position="601"/>
    </location>
</feature>
<dbReference type="GO" id="GO:0035861">
    <property type="term" value="C:site of double-strand break"/>
    <property type="evidence" value="ECO:0007669"/>
    <property type="project" value="TreeGrafter"/>
</dbReference>
<feature type="compositionally biased region" description="Basic residues" evidence="1">
    <location>
        <begin position="348"/>
        <end position="357"/>
    </location>
</feature>
<feature type="region of interest" description="Disordered" evidence="1">
    <location>
        <begin position="283"/>
        <end position="668"/>
    </location>
</feature>
<evidence type="ECO:0000313" key="5">
    <source>
        <dbReference type="Proteomes" id="UP001497623"/>
    </source>
</evidence>
<dbReference type="Gene3D" id="2.60.200.20">
    <property type="match status" value="1"/>
</dbReference>
<feature type="domain" description="FHA" evidence="2">
    <location>
        <begin position="41"/>
        <end position="95"/>
    </location>
</feature>
<dbReference type="InterPro" id="IPR039253">
    <property type="entry name" value="APLF"/>
</dbReference>
<dbReference type="InterPro" id="IPR008984">
    <property type="entry name" value="SMAD_FHA_dom_sf"/>
</dbReference>
<evidence type="ECO:0000259" key="3">
    <source>
        <dbReference type="Pfam" id="PF10283"/>
    </source>
</evidence>